<proteinExistence type="predicted"/>
<comment type="caution">
    <text evidence="2">The sequence shown here is derived from an EMBL/GenBank/DDBJ whole genome shotgun (WGS) entry which is preliminary data.</text>
</comment>
<feature type="transmembrane region" description="Helical" evidence="1">
    <location>
        <begin position="232"/>
        <end position="249"/>
    </location>
</feature>
<reference evidence="2 3" key="1">
    <citation type="submission" date="2024-02" db="EMBL/GenBank/DDBJ databases">
        <title>A draft genome for the cacao thread blight pathogen Marasmius crinis-equi.</title>
        <authorList>
            <person name="Cohen S.P."/>
            <person name="Baruah I.K."/>
            <person name="Amoako-Attah I."/>
            <person name="Bukari Y."/>
            <person name="Meinhardt L.W."/>
            <person name="Bailey B.A."/>
        </authorList>
    </citation>
    <scope>NUCLEOTIDE SEQUENCE [LARGE SCALE GENOMIC DNA]</scope>
    <source>
        <strain evidence="2 3">GH-76</strain>
    </source>
</reference>
<sequence>MSELIDISELLDAPRRRTISYYLVFIFLILPLWSVVPFSWAYVLYTIAYSRITSTNVAFFAIMFCEAAFSVYHAILSYRVSEPCTQPPGKLNELQIAFARVLKAGLAQLPEEGFDEETTACPRPGSPAEEIVQLEAHDPRAIDFRDTLRTWFGRVPWSSITLHEVRQWLFWSMFNRDLPPPETLPEAHRVAMDDALTLLQKRLGKEIPEGRSPHIKPLRLTLDPVNIYSRPFTFYALVALVNIYIKLTFKRDMHFLRSSFDGLEYLIRIPPEWSHSSAKRPIVFFHGLGLGLFQYHVLLCHLAETFTDRPLLIPLQPHISQDIFHPRFLMPMTRRETADKMARLLSSLGWAQLERTSDSSEEDETVGSQSKKARQGITLLSHSNGSYAHAWMLKDYPHMVTRSCFVDPVTFCSWEGDVCYNFIYRSPTTGPELIVRYFVGTELGVANLLQRHFDWSSNSLWFEEIPNARDPSKAFFLLGGKDSILNAERVKKYLTSHGVRKGLFFDPNALHGQALLMGGEGHDRVIQWLKDSDC</sequence>
<keyword evidence="1" id="KW-1133">Transmembrane helix</keyword>
<dbReference type="PANTHER" id="PTHR37471">
    <property type="entry name" value="UNNAMED PRODUCT"/>
    <property type="match status" value="1"/>
</dbReference>
<protein>
    <recommendedName>
        <fullName evidence="4">AB hydrolase-1 domain-containing protein</fullName>
    </recommendedName>
</protein>
<keyword evidence="1" id="KW-0472">Membrane</keyword>
<name>A0ABR3FNT6_9AGAR</name>
<dbReference type="InterPro" id="IPR029058">
    <property type="entry name" value="AB_hydrolase_fold"/>
</dbReference>
<gene>
    <name evidence="2" type="ORF">V5O48_005066</name>
</gene>
<dbReference type="SUPFAM" id="SSF53474">
    <property type="entry name" value="alpha/beta-Hydrolases"/>
    <property type="match status" value="1"/>
</dbReference>
<feature type="transmembrane region" description="Helical" evidence="1">
    <location>
        <begin position="57"/>
        <end position="78"/>
    </location>
</feature>
<evidence type="ECO:0000256" key="1">
    <source>
        <dbReference type="SAM" id="Phobius"/>
    </source>
</evidence>
<accession>A0ABR3FNT6</accession>
<dbReference type="EMBL" id="JBAHYK010000189">
    <property type="protein sequence ID" value="KAL0576920.1"/>
    <property type="molecule type" value="Genomic_DNA"/>
</dbReference>
<dbReference type="PANTHER" id="PTHR37471:SF1">
    <property type="entry name" value="AB HYDROLASE-1 DOMAIN-CONTAINING PROTEIN"/>
    <property type="match status" value="1"/>
</dbReference>
<keyword evidence="3" id="KW-1185">Reference proteome</keyword>
<evidence type="ECO:0008006" key="4">
    <source>
        <dbReference type="Google" id="ProtNLM"/>
    </source>
</evidence>
<organism evidence="2 3">
    <name type="scientific">Marasmius crinis-equi</name>
    <dbReference type="NCBI Taxonomy" id="585013"/>
    <lineage>
        <taxon>Eukaryota</taxon>
        <taxon>Fungi</taxon>
        <taxon>Dikarya</taxon>
        <taxon>Basidiomycota</taxon>
        <taxon>Agaricomycotina</taxon>
        <taxon>Agaricomycetes</taxon>
        <taxon>Agaricomycetidae</taxon>
        <taxon>Agaricales</taxon>
        <taxon>Marasmiineae</taxon>
        <taxon>Marasmiaceae</taxon>
        <taxon>Marasmius</taxon>
    </lineage>
</organism>
<evidence type="ECO:0000313" key="3">
    <source>
        <dbReference type="Proteomes" id="UP001465976"/>
    </source>
</evidence>
<keyword evidence="1" id="KW-0812">Transmembrane</keyword>
<dbReference type="Gene3D" id="3.40.50.1820">
    <property type="entry name" value="alpha/beta hydrolase"/>
    <property type="match status" value="1"/>
</dbReference>
<dbReference type="Proteomes" id="UP001465976">
    <property type="component" value="Unassembled WGS sequence"/>
</dbReference>
<feature type="transmembrane region" description="Helical" evidence="1">
    <location>
        <begin position="20"/>
        <end position="45"/>
    </location>
</feature>
<evidence type="ECO:0000313" key="2">
    <source>
        <dbReference type="EMBL" id="KAL0576920.1"/>
    </source>
</evidence>